<dbReference type="InterPro" id="IPR007421">
    <property type="entry name" value="Schlafen_AlbA_2_dom"/>
</dbReference>
<feature type="domain" description="Schlafen AlbA-2" evidence="1">
    <location>
        <begin position="20"/>
        <end position="131"/>
    </location>
</feature>
<keyword evidence="3" id="KW-0067">ATP-binding</keyword>
<dbReference type="EMBL" id="CAADFA010000181">
    <property type="protein sequence ID" value="VFJ56648.1"/>
    <property type="molecule type" value="Genomic_DNA"/>
</dbReference>
<dbReference type="AlphaFoldDB" id="A0A450SS14"/>
<proteinExistence type="predicted"/>
<reference evidence="3" key="1">
    <citation type="submission" date="2019-02" db="EMBL/GenBank/DDBJ databases">
        <authorList>
            <person name="Gruber-Vodicka R. H."/>
            <person name="Seah K. B. B."/>
        </authorList>
    </citation>
    <scope>NUCLEOTIDE SEQUENCE</scope>
    <source>
        <strain evidence="2">BECK_BZ163</strain>
        <strain evidence="4">BECK_BZ164</strain>
        <strain evidence="3">BECK_BZ165</strain>
    </source>
</reference>
<dbReference type="Pfam" id="PF13749">
    <property type="entry name" value="HATPase_c_4"/>
    <property type="match status" value="1"/>
</dbReference>
<keyword evidence="3" id="KW-0547">Nucleotide-binding</keyword>
<gene>
    <name evidence="2" type="ORF">BECKFM1743A_GA0114220_101726</name>
    <name evidence="4" type="ORF">BECKFM1743B_GA0114221_101716</name>
    <name evidence="3" type="ORF">BECKFM1743C_GA0114222_101816</name>
</gene>
<dbReference type="Gene3D" id="3.30.565.60">
    <property type="match status" value="1"/>
</dbReference>
<evidence type="ECO:0000313" key="4">
    <source>
        <dbReference type="EMBL" id="VFK11192.1"/>
    </source>
</evidence>
<dbReference type="InterPro" id="IPR038475">
    <property type="entry name" value="RecG_C_sf"/>
</dbReference>
<dbReference type="Gene3D" id="3.30.950.30">
    <property type="entry name" value="Schlafen, AAA domain"/>
    <property type="match status" value="1"/>
</dbReference>
<keyword evidence="3" id="KW-0347">Helicase</keyword>
<evidence type="ECO:0000259" key="1">
    <source>
        <dbReference type="Pfam" id="PF04326"/>
    </source>
</evidence>
<dbReference type="PANTHER" id="PTHR30595:SF6">
    <property type="entry name" value="SCHLAFEN ALBA-2 DOMAIN-CONTAINING PROTEIN"/>
    <property type="match status" value="1"/>
</dbReference>
<organism evidence="3">
    <name type="scientific">Candidatus Kentrum sp. FM</name>
    <dbReference type="NCBI Taxonomy" id="2126340"/>
    <lineage>
        <taxon>Bacteria</taxon>
        <taxon>Pseudomonadati</taxon>
        <taxon>Pseudomonadota</taxon>
        <taxon>Gammaproteobacteria</taxon>
        <taxon>Candidatus Kentrum</taxon>
    </lineage>
</organism>
<name>A0A450SS14_9GAMM</name>
<accession>A0A450SS14</accession>
<evidence type="ECO:0000313" key="2">
    <source>
        <dbReference type="EMBL" id="VFJ56633.1"/>
    </source>
</evidence>
<sequence>MNSISTITAEHLEKLLDQGENSCVEFKLEEVRTEALAKEFVAFANSKGGVLLLGVSDEKRFIGVTDPDLQEERICNVARNNVSPPITVEAHRVEVEQKTILWITVPKGKERPYQTRQAQYLIRVGSTNRVATQGELLRLFQAAGMFHHDATEVSGTELRDLNFTQLDQYFQQYDFDFSAEEDKTRLLCNADIMVENGAITVAGLLLFGIHPQRHLAFAGISIARFVGTEMTDELLDRQVIEGPLMQQVDAALAVIKRNLSCPSRIEGGKTVDTRFQYPEKVFRELIVNAVVHRNYAIDGSRIRILMFEDRIEFISPGRLPNSITVEKLRVGVSCAVNPVLLKYMENLRYVDKLGRGLPMVCRIAEKSGKEVILEEFGEEFRVVLEL</sequence>
<protein>
    <submittedName>
        <fullName evidence="3">ATP-dependent DNA helicase RecG</fullName>
    </submittedName>
</protein>
<dbReference type="PANTHER" id="PTHR30595">
    <property type="entry name" value="GLPR-RELATED TRANSCRIPTIONAL REPRESSOR"/>
    <property type="match status" value="1"/>
</dbReference>
<dbReference type="EMBL" id="CAADEZ010000172">
    <property type="protein sequence ID" value="VFJ56633.1"/>
    <property type="molecule type" value="Genomic_DNA"/>
</dbReference>
<dbReference type="InterPro" id="IPR038461">
    <property type="entry name" value="Schlafen_AlbA_2_dom_sf"/>
</dbReference>
<dbReference type="GO" id="GO:0004386">
    <property type="term" value="F:helicase activity"/>
    <property type="evidence" value="ECO:0007669"/>
    <property type="project" value="UniProtKB-KW"/>
</dbReference>
<keyword evidence="3" id="KW-0378">Hydrolase</keyword>
<dbReference type="Pfam" id="PF04326">
    <property type="entry name" value="SLFN_AlbA_2"/>
    <property type="match status" value="1"/>
</dbReference>
<evidence type="ECO:0000313" key="3">
    <source>
        <dbReference type="EMBL" id="VFJ56648.1"/>
    </source>
</evidence>
<dbReference type="EMBL" id="CAADFL010000171">
    <property type="protein sequence ID" value="VFK11192.1"/>
    <property type="molecule type" value="Genomic_DNA"/>
</dbReference>